<comment type="caution">
    <text evidence="1">The sequence shown here is derived from an EMBL/GenBank/DDBJ whole genome shotgun (WGS) entry which is preliminary data.</text>
</comment>
<evidence type="ECO:0000313" key="2">
    <source>
        <dbReference type="Proteomes" id="UP000886842"/>
    </source>
</evidence>
<protein>
    <submittedName>
        <fullName evidence="1">Uncharacterized protein</fullName>
    </submittedName>
</protein>
<reference evidence="1" key="2">
    <citation type="journal article" date="2021" name="PeerJ">
        <title>Extensive microbial diversity within the chicken gut microbiome revealed by metagenomics and culture.</title>
        <authorList>
            <person name="Gilroy R."/>
            <person name="Ravi A."/>
            <person name="Getino M."/>
            <person name="Pursley I."/>
            <person name="Horton D.L."/>
            <person name="Alikhan N.F."/>
            <person name="Baker D."/>
            <person name="Gharbi K."/>
            <person name="Hall N."/>
            <person name="Watson M."/>
            <person name="Adriaenssens E.M."/>
            <person name="Foster-Nyarko E."/>
            <person name="Jarju S."/>
            <person name="Secka A."/>
            <person name="Antonio M."/>
            <person name="Oren A."/>
            <person name="Chaudhuri R.R."/>
            <person name="La Ragione R."/>
            <person name="Hildebrand F."/>
            <person name="Pallen M.J."/>
        </authorList>
    </citation>
    <scope>NUCLEOTIDE SEQUENCE</scope>
    <source>
        <strain evidence="1">ChiGjej1B1-24693</strain>
    </source>
</reference>
<reference evidence="1" key="1">
    <citation type="submission" date="2020-10" db="EMBL/GenBank/DDBJ databases">
        <authorList>
            <person name="Gilroy R."/>
        </authorList>
    </citation>
    <scope>NUCLEOTIDE SEQUENCE</scope>
    <source>
        <strain evidence="1">ChiGjej1B1-24693</strain>
    </source>
</reference>
<dbReference type="Proteomes" id="UP000886842">
    <property type="component" value="Unassembled WGS sequence"/>
</dbReference>
<gene>
    <name evidence="1" type="ORF">IAA98_02945</name>
</gene>
<dbReference type="EMBL" id="DVLP01000082">
    <property type="protein sequence ID" value="HIT74519.1"/>
    <property type="molecule type" value="Genomic_DNA"/>
</dbReference>
<evidence type="ECO:0000313" key="1">
    <source>
        <dbReference type="EMBL" id="HIT74519.1"/>
    </source>
</evidence>
<proteinExistence type="predicted"/>
<organism evidence="1 2">
    <name type="scientific">Candidatus Avipropionibacterium avicola</name>
    <dbReference type="NCBI Taxonomy" id="2840701"/>
    <lineage>
        <taxon>Bacteria</taxon>
        <taxon>Bacillati</taxon>
        <taxon>Actinomycetota</taxon>
        <taxon>Actinomycetes</taxon>
        <taxon>Propionibacteriales</taxon>
        <taxon>Propionibacteriaceae</taxon>
        <taxon>Propionibacteriaceae incertae sedis</taxon>
        <taxon>Candidatus Avipropionibacterium</taxon>
    </lineage>
</organism>
<name>A0A9D1GWA0_9ACTN</name>
<dbReference type="AlphaFoldDB" id="A0A9D1GWA0"/>
<sequence length="186" mass="19880">MIGLPRWRTRRPVEVVGADLLDGLEQPCVFWALDATAEAVRTGLRAAGWRRPVRVIAPAVGQLAQRRGPSVALLVDDAVVAADHLAQLLPVTVVPLWFGGADGGAEGPIRMRIGNALVPTAGEDVTRFTDRVADAAETLASEEAAGWWQVMGAGTVTAAPPVTPGGWRQRWQRTESLPARPRIWGA</sequence>
<accession>A0A9D1GWA0</accession>